<keyword evidence="3" id="KW-1185">Reference proteome</keyword>
<dbReference type="InterPro" id="IPR049311">
    <property type="entry name" value="GIY_YIG_cat"/>
</dbReference>
<protein>
    <recommendedName>
        <fullName evidence="1">GIY-YIG catalytic domain-containing protein</fullName>
    </recommendedName>
</protein>
<sequence length="193" mass="22327">MLDEIVQSIKANAKGFNEHITYPDCPGIYAFFLNESSYLKEFGKPNQTLYVGIAKNSLKDRDFGNHFNSKSTGSSTLRRSIGAILKEEFSLIAFSRNGTNSKRELLNYKFNEEGERLLTDWMTANLIIGYWEDENSISYSELRDWEKKVIKFLKPTLDLDKRTRNYNIFADKLDGLRQICRAEAESILKLKND</sequence>
<feature type="domain" description="GIY-YIG catalytic" evidence="1">
    <location>
        <begin position="44"/>
        <end position="177"/>
    </location>
</feature>
<evidence type="ECO:0000259" key="1">
    <source>
        <dbReference type="Pfam" id="PF20815"/>
    </source>
</evidence>
<evidence type="ECO:0000313" key="3">
    <source>
        <dbReference type="Proteomes" id="UP000620064"/>
    </source>
</evidence>
<dbReference type="Pfam" id="PF20815">
    <property type="entry name" value="GIY_YIG_2"/>
    <property type="match status" value="1"/>
</dbReference>
<gene>
    <name evidence="2" type="ORF">GCM10010992_04870</name>
</gene>
<reference evidence="3" key="1">
    <citation type="journal article" date="2019" name="Int. J. Syst. Evol. Microbiol.">
        <title>The Global Catalogue of Microorganisms (GCM) 10K type strain sequencing project: providing services to taxonomists for standard genome sequencing and annotation.</title>
        <authorList>
            <consortium name="The Broad Institute Genomics Platform"/>
            <consortium name="The Broad Institute Genome Sequencing Center for Infectious Disease"/>
            <person name="Wu L."/>
            <person name="Ma J."/>
        </authorList>
    </citation>
    <scope>NUCLEOTIDE SEQUENCE [LARGE SCALE GENOMIC DNA]</scope>
    <source>
        <strain evidence="3">CGMCC 1.7656</strain>
    </source>
</reference>
<dbReference type="EMBL" id="BMLV01000001">
    <property type="protein sequence ID" value="GGP02048.1"/>
    <property type="molecule type" value="Genomic_DNA"/>
</dbReference>
<proteinExistence type="predicted"/>
<name>A0ABQ2NGN9_9FLAO</name>
<dbReference type="RefSeq" id="WP_188616490.1">
    <property type="nucleotide sequence ID" value="NZ_BMLV01000001.1"/>
</dbReference>
<accession>A0ABQ2NGN9</accession>
<evidence type="ECO:0000313" key="2">
    <source>
        <dbReference type="EMBL" id="GGP02048.1"/>
    </source>
</evidence>
<comment type="caution">
    <text evidence="2">The sequence shown here is derived from an EMBL/GenBank/DDBJ whole genome shotgun (WGS) entry which is preliminary data.</text>
</comment>
<dbReference type="Proteomes" id="UP000620064">
    <property type="component" value="Unassembled WGS sequence"/>
</dbReference>
<organism evidence="2 3">
    <name type="scientific">Cloacibacterium rupense</name>
    <dbReference type="NCBI Taxonomy" id="517423"/>
    <lineage>
        <taxon>Bacteria</taxon>
        <taxon>Pseudomonadati</taxon>
        <taxon>Bacteroidota</taxon>
        <taxon>Flavobacteriia</taxon>
        <taxon>Flavobacteriales</taxon>
        <taxon>Weeksellaceae</taxon>
    </lineage>
</organism>